<dbReference type="SUPFAM" id="SSF47459">
    <property type="entry name" value="HLH, helix-loop-helix DNA-binding domain"/>
    <property type="match status" value="1"/>
</dbReference>
<evidence type="ECO:0000256" key="1">
    <source>
        <dbReference type="ARBA" id="ARBA00004123"/>
    </source>
</evidence>
<dbReference type="SMART" id="SM00353">
    <property type="entry name" value="HLH"/>
    <property type="match status" value="1"/>
</dbReference>
<feature type="compositionally biased region" description="Polar residues" evidence="6">
    <location>
        <begin position="275"/>
        <end position="289"/>
    </location>
</feature>
<reference evidence="8 9" key="1">
    <citation type="journal article" date="2024" name="Plant J.">
        <title>Genome sequences and population genomics reveal climatic adaptation and genomic divergence between two closely related sweetgum species.</title>
        <authorList>
            <person name="Xu W.Q."/>
            <person name="Ren C.Q."/>
            <person name="Zhang X.Y."/>
            <person name="Comes H.P."/>
            <person name="Liu X.H."/>
            <person name="Li Y.G."/>
            <person name="Kettle C.J."/>
            <person name="Jalonen R."/>
            <person name="Gaisberger H."/>
            <person name="Ma Y.Z."/>
            <person name="Qiu Y.X."/>
        </authorList>
    </citation>
    <scope>NUCLEOTIDE SEQUENCE [LARGE SCALE GENOMIC DNA]</scope>
    <source>
        <strain evidence="8">Hangzhou</strain>
    </source>
</reference>
<dbReference type="Gene3D" id="4.10.280.10">
    <property type="entry name" value="Helix-loop-helix DNA-binding domain"/>
    <property type="match status" value="1"/>
</dbReference>
<gene>
    <name evidence="8" type="ORF">L1049_015358</name>
</gene>
<feature type="domain" description="BHLH" evidence="7">
    <location>
        <begin position="284"/>
        <end position="333"/>
    </location>
</feature>
<sequence>METMGAMLEGEWSSLSGMFTTEEADFMAQLLGDCSIPIGLDGSSSLGFPPHFMNMAGVDEGLYYSSETMNSNSYSFSQGSSHSGGSSILFPTSSHQSYYQLSDNSHQILATNDGSMSMDFCMGDENDISPSVQVFTDTLMEGDDCLNQEVSDGNAKESGGNLPEAALFDKGLQPKEESERLLQDPATEDMNDNPSENSKKRSRNSVYVQKSKRNVKSKKNQKLVSASNNDEDGNAGLNGQSSSSCCSEDDSNASQELNGETSDLSPKGRAALNLNGKSRASRGSATDPQSLYARKRRERINERLRILQNLVPNGTKVDISTMLEEAVQYVKFLQLQIKLLSSDDLWMYAPIAYNGMDIGLDLKLTTTR</sequence>
<protein>
    <recommendedName>
        <fullName evidence="7">BHLH domain-containing protein</fullName>
    </recommendedName>
</protein>
<dbReference type="EMBL" id="JBBPBK010000004">
    <property type="protein sequence ID" value="KAK9286950.1"/>
    <property type="molecule type" value="Genomic_DNA"/>
</dbReference>
<dbReference type="CDD" id="cd11454">
    <property type="entry name" value="bHLH_AtIND_like"/>
    <property type="match status" value="1"/>
</dbReference>
<dbReference type="GO" id="GO:0000981">
    <property type="term" value="F:DNA-binding transcription factor activity, RNA polymerase II-specific"/>
    <property type="evidence" value="ECO:0007669"/>
    <property type="project" value="TreeGrafter"/>
</dbReference>
<comment type="subcellular location">
    <subcellularLocation>
        <location evidence="1">Nucleus</location>
    </subcellularLocation>
</comment>
<feature type="compositionally biased region" description="Basic and acidic residues" evidence="6">
    <location>
        <begin position="172"/>
        <end position="182"/>
    </location>
</feature>
<dbReference type="Proteomes" id="UP001415857">
    <property type="component" value="Unassembled WGS sequence"/>
</dbReference>
<name>A0AAP0RXF3_LIQFO</name>
<feature type="region of interest" description="Disordered" evidence="6">
    <location>
        <begin position="146"/>
        <end position="295"/>
    </location>
</feature>
<dbReference type="GO" id="GO:0005634">
    <property type="term" value="C:nucleus"/>
    <property type="evidence" value="ECO:0007669"/>
    <property type="project" value="UniProtKB-SubCell"/>
</dbReference>
<dbReference type="GO" id="GO:0000978">
    <property type="term" value="F:RNA polymerase II cis-regulatory region sequence-specific DNA binding"/>
    <property type="evidence" value="ECO:0007669"/>
    <property type="project" value="TreeGrafter"/>
</dbReference>
<dbReference type="Pfam" id="PF00010">
    <property type="entry name" value="HLH"/>
    <property type="match status" value="1"/>
</dbReference>
<keyword evidence="5" id="KW-0539">Nucleus</keyword>
<dbReference type="PANTHER" id="PTHR16223">
    <property type="entry name" value="TRANSCRIPTION FACTOR BHLH83-RELATED"/>
    <property type="match status" value="1"/>
</dbReference>
<evidence type="ECO:0000313" key="8">
    <source>
        <dbReference type="EMBL" id="KAK9286950.1"/>
    </source>
</evidence>
<feature type="compositionally biased region" description="Polar residues" evidence="6">
    <location>
        <begin position="252"/>
        <end position="264"/>
    </location>
</feature>
<dbReference type="GO" id="GO:0048766">
    <property type="term" value="P:root hair initiation"/>
    <property type="evidence" value="ECO:0007669"/>
    <property type="project" value="UniProtKB-ARBA"/>
</dbReference>
<keyword evidence="4" id="KW-0804">Transcription</keyword>
<dbReference type="PROSITE" id="PS50888">
    <property type="entry name" value="BHLH"/>
    <property type="match status" value="1"/>
</dbReference>
<accession>A0AAP0RXF3</accession>
<evidence type="ECO:0000256" key="4">
    <source>
        <dbReference type="ARBA" id="ARBA00023163"/>
    </source>
</evidence>
<dbReference type="FunFam" id="4.10.280.10:FF:000022">
    <property type="entry name" value="Basic helix-loop-helix transcription factor"/>
    <property type="match status" value="1"/>
</dbReference>
<comment type="caution">
    <text evidence="8">The sequence shown here is derived from an EMBL/GenBank/DDBJ whole genome shotgun (WGS) entry which is preliminary data.</text>
</comment>
<dbReference type="InterPro" id="IPR036638">
    <property type="entry name" value="HLH_DNA-bd_sf"/>
</dbReference>
<feature type="compositionally biased region" description="Basic residues" evidence="6">
    <location>
        <begin position="210"/>
        <end position="221"/>
    </location>
</feature>
<evidence type="ECO:0000256" key="3">
    <source>
        <dbReference type="ARBA" id="ARBA00023125"/>
    </source>
</evidence>
<keyword evidence="9" id="KW-1185">Reference proteome</keyword>
<dbReference type="PANTHER" id="PTHR16223:SF338">
    <property type="entry name" value="TRANSCRIPTION FACTOR RSL2"/>
    <property type="match status" value="1"/>
</dbReference>
<keyword evidence="3" id="KW-0238">DNA-binding</keyword>
<dbReference type="InterPro" id="IPR045843">
    <property type="entry name" value="IND-like"/>
</dbReference>
<evidence type="ECO:0000256" key="5">
    <source>
        <dbReference type="ARBA" id="ARBA00023242"/>
    </source>
</evidence>
<dbReference type="AlphaFoldDB" id="A0AAP0RXF3"/>
<evidence type="ECO:0000256" key="6">
    <source>
        <dbReference type="SAM" id="MobiDB-lite"/>
    </source>
</evidence>
<proteinExistence type="predicted"/>
<organism evidence="8 9">
    <name type="scientific">Liquidambar formosana</name>
    <name type="common">Formosan gum</name>
    <dbReference type="NCBI Taxonomy" id="63359"/>
    <lineage>
        <taxon>Eukaryota</taxon>
        <taxon>Viridiplantae</taxon>
        <taxon>Streptophyta</taxon>
        <taxon>Embryophyta</taxon>
        <taxon>Tracheophyta</taxon>
        <taxon>Spermatophyta</taxon>
        <taxon>Magnoliopsida</taxon>
        <taxon>eudicotyledons</taxon>
        <taxon>Gunneridae</taxon>
        <taxon>Pentapetalae</taxon>
        <taxon>Saxifragales</taxon>
        <taxon>Altingiaceae</taxon>
        <taxon>Liquidambar</taxon>
    </lineage>
</organism>
<evidence type="ECO:0000256" key="2">
    <source>
        <dbReference type="ARBA" id="ARBA00023015"/>
    </source>
</evidence>
<evidence type="ECO:0000313" key="9">
    <source>
        <dbReference type="Proteomes" id="UP001415857"/>
    </source>
</evidence>
<dbReference type="InterPro" id="IPR011598">
    <property type="entry name" value="bHLH_dom"/>
</dbReference>
<evidence type="ECO:0000259" key="7">
    <source>
        <dbReference type="PROSITE" id="PS50888"/>
    </source>
</evidence>
<keyword evidence="2" id="KW-0805">Transcription regulation</keyword>
<dbReference type="GO" id="GO:0046983">
    <property type="term" value="F:protein dimerization activity"/>
    <property type="evidence" value="ECO:0007669"/>
    <property type="project" value="InterPro"/>
</dbReference>